<evidence type="ECO:0000256" key="8">
    <source>
        <dbReference type="ARBA" id="ARBA00023136"/>
    </source>
</evidence>
<evidence type="ECO:0000256" key="4">
    <source>
        <dbReference type="ARBA" id="ARBA00022553"/>
    </source>
</evidence>
<keyword evidence="8 9" id="KW-0472">Membrane</keyword>
<dbReference type="Proteomes" id="UP000183190">
    <property type="component" value="Unassembled WGS sequence"/>
</dbReference>
<feature type="transmembrane region" description="Helical" evidence="9">
    <location>
        <begin position="246"/>
        <end position="267"/>
    </location>
</feature>
<dbReference type="PROSITE" id="PS50109">
    <property type="entry name" value="HIS_KIN"/>
    <property type="match status" value="1"/>
</dbReference>
<accession>A0A1H6JHS6</accession>
<dbReference type="InterPro" id="IPR003661">
    <property type="entry name" value="HisK_dim/P_dom"/>
</dbReference>
<reference evidence="11 12" key="1">
    <citation type="submission" date="2016-10" db="EMBL/GenBank/DDBJ databases">
        <authorList>
            <person name="de Groot N.N."/>
        </authorList>
    </citation>
    <scope>NUCLEOTIDE SEQUENCE [LARGE SCALE GENOMIC DNA]</scope>
    <source>
        <strain evidence="11 12">YAD2003</strain>
    </source>
</reference>
<dbReference type="FunFam" id="1.10.287.130:FF:000001">
    <property type="entry name" value="Two-component sensor histidine kinase"/>
    <property type="match status" value="1"/>
</dbReference>
<dbReference type="InterPro" id="IPR005467">
    <property type="entry name" value="His_kinase_dom"/>
</dbReference>
<comment type="catalytic activity">
    <reaction evidence="1">
        <text>ATP + protein L-histidine = ADP + protein N-phospho-L-histidine.</text>
        <dbReference type="EC" id="2.7.13.3"/>
    </reaction>
</comment>
<organism evidence="11 12">
    <name type="scientific">Ruminococcus flavefaciens</name>
    <dbReference type="NCBI Taxonomy" id="1265"/>
    <lineage>
        <taxon>Bacteria</taxon>
        <taxon>Bacillati</taxon>
        <taxon>Bacillota</taxon>
        <taxon>Clostridia</taxon>
        <taxon>Eubacteriales</taxon>
        <taxon>Oscillospiraceae</taxon>
        <taxon>Ruminococcus</taxon>
    </lineage>
</organism>
<evidence type="ECO:0000259" key="10">
    <source>
        <dbReference type="PROSITE" id="PS50109"/>
    </source>
</evidence>
<proteinExistence type="predicted"/>
<dbReference type="EC" id="2.7.13.3" evidence="3"/>
<dbReference type="Gene3D" id="3.30.565.10">
    <property type="entry name" value="Histidine kinase-like ATPase, C-terminal domain"/>
    <property type="match status" value="1"/>
</dbReference>
<evidence type="ECO:0000256" key="5">
    <source>
        <dbReference type="ARBA" id="ARBA00022679"/>
    </source>
</evidence>
<dbReference type="CDD" id="cd00082">
    <property type="entry name" value="HisKA"/>
    <property type="match status" value="1"/>
</dbReference>
<dbReference type="PANTHER" id="PTHR43711:SF1">
    <property type="entry name" value="HISTIDINE KINASE 1"/>
    <property type="match status" value="1"/>
</dbReference>
<keyword evidence="9" id="KW-0812">Transmembrane</keyword>
<dbReference type="AlphaFoldDB" id="A0A1H6JHS6"/>
<feature type="domain" description="Histidine kinase" evidence="10">
    <location>
        <begin position="295"/>
        <end position="508"/>
    </location>
</feature>
<dbReference type="InterPro" id="IPR036097">
    <property type="entry name" value="HisK_dim/P_sf"/>
</dbReference>
<evidence type="ECO:0000313" key="12">
    <source>
        <dbReference type="Proteomes" id="UP000183190"/>
    </source>
</evidence>
<dbReference type="CDD" id="cd00075">
    <property type="entry name" value="HATPase"/>
    <property type="match status" value="1"/>
</dbReference>
<protein>
    <recommendedName>
        <fullName evidence="3">histidine kinase</fullName>
        <ecNumber evidence="3">2.7.13.3</ecNumber>
    </recommendedName>
</protein>
<dbReference type="GO" id="GO:0000155">
    <property type="term" value="F:phosphorelay sensor kinase activity"/>
    <property type="evidence" value="ECO:0007669"/>
    <property type="project" value="InterPro"/>
</dbReference>
<keyword evidence="9" id="KW-1133">Transmembrane helix</keyword>
<name>A0A1H6JHS6_RUMFL</name>
<dbReference type="InterPro" id="IPR050736">
    <property type="entry name" value="Sensor_HK_Regulatory"/>
</dbReference>
<dbReference type="SUPFAM" id="SSF55874">
    <property type="entry name" value="ATPase domain of HSP90 chaperone/DNA topoisomerase II/histidine kinase"/>
    <property type="match status" value="1"/>
</dbReference>
<sequence length="508" mass="56993">MKKEISKSRALRRRLLSVLLICFITIMIIFVFVFNLVYKRSTNIVVSHTSKIASNTVDTTAHGFYQVTLGNLQSSLESFGTNICTVLGSLQDIPDIDPKLVLETHMIDFFEIDTSHEFNDVIGFTYSNGEFHSIPSEPECDRMIQQAVEALDKEYAKEPSFYGMGNTLQRNIEQYTEISTGIYTLEGQGFICAWDHLINHTVGYDDICYGIILFDQNHYKDLINEIAAEQTDSLLGEMNDLFQRSIYIMVAVISGVLILFIVISVILSKKLSDPIVTEHDMLVKVNEMKTTFLSDASHELKTPLATMSGYAQNAEMELANGCDTAALQEKLKRISSEANRMALMVTQILDATRIEEGRMVLEPAPCDIDSLVRETVETYFAVLNKNNNRLAIRIPLELPKVNADSSRLQRVFVNLVSNALKHTKNGTILIKAEEEGNFIKVTVKDTGSGISAEDMPHIWERYYKGKHSETGTGLGLYICKFIIESHGGKIWAESEVGKGTSFMFTLPV</sequence>
<evidence type="ECO:0000313" key="11">
    <source>
        <dbReference type="EMBL" id="SEH61850.1"/>
    </source>
</evidence>
<dbReference type="InterPro" id="IPR003594">
    <property type="entry name" value="HATPase_dom"/>
</dbReference>
<dbReference type="GO" id="GO:0016020">
    <property type="term" value="C:membrane"/>
    <property type="evidence" value="ECO:0007669"/>
    <property type="project" value="UniProtKB-SubCell"/>
</dbReference>
<dbReference type="Pfam" id="PF00512">
    <property type="entry name" value="HisKA"/>
    <property type="match status" value="1"/>
</dbReference>
<keyword evidence="4" id="KW-0597">Phosphoprotein</keyword>
<feature type="transmembrane region" description="Helical" evidence="9">
    <location>
        <begin position="15"/>
        <end position="38"/>
    </location>
</feature>
<dbReference type="FunFam" id="3.30.565.10:FF:000006">
    <property type="entry name" value="Sensor histidine kinase WalK"/>
    <property type="match status" value="1"/>
</dbReference>
<gene>
    <name evidence="11" type="ORF">SAMN02910265_01772</name>
</gene>
<evidence type="ECO:0000256" key="6">
    <source>
        <dbReference type="ARBA" id="ARBA00022777"/>
    </source>
</evidence>
<keyword evidence="7" id="KW-0902">Two-component regulatory system</keyword>
<dbReference type="SMART" id="SM00387">
    <property type="entry name" value="HATPase_c"/>
    <property type="match status" value="1"/>
</dbReference>
<dbReference type="EMBL" id="FNWV01000005">
    <property type="protein sequence ID" value="SEH61850.1"/>
    <property type="molecule type" value="Genomic_DNA"/>
</dbReference>
<evidence type="ECO:0000256" key="1">
    <source>
        <dbReference type="ARBA" id="ARBA00000085"/>
    </source>
</evidence>
<dbReference type="SMART" id="SM00388">
    <property type="entry name" value="HisKA"/>
    <property type="match status" value="1"/>
</dbReference>
<evidence type="ECO:0000256" key="7">
    <source>
        <dbReference type="ARBA" id="ARBA00023012"/>
    </source>
</evidence>
<dbReference type="InterPro" id="IPR004358">
    <property type="entry name" value="Sig_transdc_His_kin-like_C"/>
</dbReference>
<dbReference type="SUPFAM" id="SSF47384">
    <property type="entry name" value="Homodimeric domain of signal transducing histidine kinase"/>
    <property type="match status" value="1"/>
</dbReference>
<dbReference type="Pfam" id="PF02518">
    <property type="entry name" value="HATPase_c"/>
    <property type="match status" value="1"/>
</dbReference>
<dbReference type="OrthoDB" id="153958at2"/>
<keyword evidence="6 11" id="KW-0418">Kinase</keyword>
<evidence type="ECO:0000256" key="9">
    <source>
        <dbReference type="SAM" id="Phobius"/>
    </source>
</evidence>
<evidence type="ECO:0000256" key="2">
    <source>
        <dbReference type="ARBA" id="ARBA00004370"/>
    </source>
</evidence>
<dbReference type="Gene3D" id="1.10.287.130">
    <property type="match status" value="1"/>
</dbReference>
<keyword evidence="5" id="KW-0808">Transferase</keyword>
<dbReference type="InterPro" id="IPR036890">
    <property type="entry name" value="HATPase_C_sf"/>
</dbReference>
<dbReference type="PANTHER" id="PTHR43711">
    <property type="entry name" value="TWO-COMPONENT HISTIDINE KINASE"/>
    <property type="match status" value="1"/>
</dbReference>
<comment type="subcellular location">
    <subcellularLocation>
        <location evidence="2">Membrane</location>
    </subcellularLocation>
</comment>
<dbReference type="PRINTS" id="PR00344">
    <property type="entry name" value="BCTRLSENSOR"/>
</dbReference>
<evidence type="ECO:0000256" key="3">
    <source>
        <dbReference type="ARBA" id="ARBA00012438"/>
    </source>
</evidence>